<accession>A0A174G2Z6</accession>
<dbReference type="InterPro" id="IPR025945">
    <property type="entry name" value="DHHW"/>
</dbReference>
<sequence>MKKERHSDRGRGMTFLFLGFLGIVSLAGMITPQKAFSDSENRYLQKKPEFTVKSLLDGSYGEKYEQYLSDQFPGRNGWIGLKVTSERLAFQEDVNGVYFGKDGYLIEKYDTEDVEGEQLNKNMEKLAAFTGAAEKSLGKDHVRVMLVPSASQIMTDRLPFLAAPYDQGRVTEQLSERLKETGNSPEMVLPAEDCLKSFRDEALYYRTDHHWTARGAFLGYRLWAESMGLMPWTEDMFDIRTASSEFHGTVYSKLNVPWRYDSIEVWQPKEPQDYRVSFDGEPKEYDSLYFPDALKGKDKYAVYLDGNHAITKIENRSIEGDQKEKKLFIIKDSYAHSFAVFAANHFGTVYMADLRYLNLNLKEWMEEQGITDVLVMYQIPGFAKEKTVSRLVYK</sequence>
<evidence type="ECO:0000313" key="1">
    <source>
        <dbReference type="EMBL" id="CUO56351.1"/>
    </source>
</evidence>
<dbReference type="Pfam" id="PF14286">
    <property type="entry name" value="DHHW"/>
    <property type="match status" value="1"/>
</dbReference>
<evidence type="ECO:0000313" key="2">
    <source>
        <dbReference type="Proteomes" id="UP000095651"/>
    </source>
</evidence>
<dbReference type="Proteomes" id="UP000095651">
    <property type="component" value="Unassembled WGS sequence"/>
</dbReference>
<reference evidence="1 2" key="1">
    <citation type="submission" date="2015-09" db="EMBL/GenBank/DDBJ databases">
        <authorList>
            <consortium name="Pathogen Informatics"/>
        </authorList>
    </citation>
    <scope>NUCLEOTIDE SEQUENCE [LARGE SCALE GENOMIC DNA]</scope>
    <source>
        <strain evidence="1 2">2789STDY5608850</strain>
    </source>
</reference>
<proteinExistence type="predicted"/>
<dbReference type="EMBL" id="CYZE01000008">
    <property type="protein sequence ID" value="CUO56351.1"/>
    <property type="molecule type" value="Genomic_DNA"/>
</dbReference>
<name>A0A174G2Z6_9FIRM</name>
<organism evidence="1 2">
    <name type="scientific">Hungatella hathewayi</name>
    <dbReference type="NCBI Taxonomy" id="154046"/>
    <lineage>
        <taxon>Bacteria</taxon>
        <taxon>Bacillati</taxon>
        <taxon>Bacillota</taxon>
        <taxon>Clostridia</taxon>
        <taxon>Lachnospirales</taxon>
        <taxon>Lachnospiraceae</taxon>
        <taxon>Hungatella</taxon>
    </lineage>
</organism>
<protein>
    <recommendedName>
        <fullName evidence="3">AlgX/AlgJ SGNH hydrolase-like domain-containing protein</fullName>
    </recommendedName>
</protein>
<gene>
    <name evidence="1" type="ORF">ERS852407_03205</name>
</gene>
<evidence type="ECO:0008006" key="3">
    <source>
        <dbReference type="Google" id="ProtNLM"/>
    </source>
</evidence>
<dbReference type="AlphaFoldDB" id="A0A174G2Z6"/>
<dbReference type="RefSeq" id="WP_055656673.1">
    <property type="nucleotide sequence ID" value="NZ_CABIXC010000008.1"/>
</dbReference>